<evidence type="ECO:0000259" key="4">
    <source>
        <dbReference type="Pfam" id="PF13960"/>
    </source>
</evidence>
<dbReference type="Pfam" id="PF13952">
    <property type="entry name" value="DUF4216"/>
    <property type="match status" value="1"/>
</dbReference>
<dbReference type="Pfam" id="PF03004">
    <property type="entry name" value="Transposase_24"/>
    <property type="match status" value="1"/>
</dbReference>
<feature type="compositionally biased region" description="Basic and acidic residues" evidence="2">
    <location>
        <begin position="1484"/>
        <end position="1493"/>
    </location>
</feature>
<organism evidence="5 6">
    <name type="scientific">Lolium multiflorum</name>
    <name type="common">Italian ryegrass</name>
    <name type="synonym">Lolium perenne subsp. multiflorum</name>
    <dbReference type="NCBI Taxonomy" id="4521"/>
    <lineage>
        <taxon>Eukaryota</taxon>
        <taxon>Viridiplantae</taxon>
        <taxon>Streptophyta</taxon>
        <taxon>Embryophyta</taxon>
        <taxon>Tracheophyta</taxon>
        <taxon>Spermatophyta</taxon>
        <taxon>Magnoliopsida</taxon>
        <taxon>Liliopsida</taxon>
        <taxon>Poales</taxon>
        <taxon>Poaceae</taxon>
        <taxon>BOP clade</taxon>
        <taxon>Pooideae</taxon>
        <taxon>Poodae</taxon>
        <taxon>Poeae</taxon>
        <taxon>Poeae Chloroplast Group 2 (Poeae type)</taxon>
        <taxon>Loliodinae</taxon>
        <taxon>Loliinae</taxon>
        <taxon>Lolium</taxon>
    </lineage>
</organism>
<keyword evidence="6" id="KW-1185">Reference proteome</keyword>
<feature type="region of interest" description="Disordered" evidence="2">
    <location>
        <begin position="1110"/>
        <end position="1168"/>
    </location>
</feature>
<comment type="caution">
    <text evidence="5">The sequence shown here is derived from an EMBL/GenBank/DDBJ whole genome shotgun (WGS) entry which is preliminary data.</text>
</comment>
<dbReference type="InterPro" id="IPR025452">
    <property type="entry name" value="DUF4218"/>
</dbReference>
<feature type="compositionally biased region" description="Polar residues" evidence="2">
    <location>
        <begin position="1500"/>
        <end position="1516"/>
    </location>
</feature>
<dbReference type="Proteomes" id="UP001231189">
    <property type="component" value="Unassembled WGS sequence"/>
</dbReference>
<proteinExistence type="predicted"/>
<evidence type="ECO:0000313" key="5">
    <source>
        <dbReference type="EMBL" id="KAK1642386.1"/>
    </source>
</evidence>
<feature type="compositionally biased region" description="Basic residues" evidence="2">
    <location>
        <begin position="1301"/>
        <end position="1313"/>
    </location>
</feature>
<evidence type="ECO:0008006" key="7">
    <source>
        <dbReference type="Google" id="ProtNLM"/>
    </source>
</evidence>
<feature type="domain" description="DUF4218" evidence="4">
    <location>
        <begin position="677"/>
        <end position="789"/>
    </location>
</feature>
<feature type="compositionally biased region" description="Polar residues" evidence="2">
    <location>
        <begin position="1467"/>
        <end position="1479"/>
    </location>
</feature>
<name>A0AAD8RZJ6_LOLMU</name>
<reference evidence="5" key="1">
    <citation type="submission" date="2023-07" db="EMBL/GenBank/DDBJ databases">
        <title>A chromosome-level genome assembly of Lolium multiflorum.</title>
        <authorList>
            <person name="Chen Y."/>
            <person name="Copetti D."/>
            <person name="Kolliker R."/>
            <person name="Studer B."/>
        </authorList>
    </citation>
    <scope>NUCLEOTIDE SEQUENCE</scope>
    <source>
        <strain evidence="5">02402/16</strain>
        <tissue evidence="5">Leaf</tissue>
    </source>
</reference>
<feature type="coiled-coil region" evidence="1">
    <location>
        <begin position="1383"/>
        <end position="1413"/>
    </location>
</feature>
<dbReference type="InterPro" id="IPR004252">
    <property type="entry name" value="Probable_transposase_24"/>
</dbReference>
<evidence type="ECO:0000313" key="6">
    <source>
        <dbReference type="Proteomes" id="UP001231189"/>
    </source>
</evidence>
<feature type="region of interest" description="Disordered" evidence="2">
    <location>
        <begin position="519"/>
        <end position="538"/>
    </location>
</feature>
<accession>A0AAD8RZJ6</accession>
<dbReference type="PANTHER" id="PTHR48258:SF15">
    <property type="entry name" value="OS02G0543900 PROTEIN"/>
    <property type="match status" value="1"/>
</dbReference>
<dbReference type="Pfam" id="PF13960">
    <property type="entry name" value="DUF4218"/>
    <property type="match status" value="1"/>
</dbReference>
<feature type="compositionally biased region" description="Basic residues" evidence="2">
    <location>
        <begin position="521"/>
        <end position="533"/>
    </location>
</feature>
<feature type="region of interest" description="Disordered" evidence="2">
    <location>
        <begin position="1301"/>
        <end position="1327"/>
    </location>
</feature>
<protein>
    <recommendedName>
        <fullName evidence="7">Transposon protein, putative, CACTA, En/Spm sub-class</fullName>
    </recommendedName>
</protein>
<evidence type="ECO:0000259" key="3">
    <source>
        <dbReference type="Pfam" id="PF13952"/>
    </source>
</evidence>
<dbReference type="EMBL" id="JAUUTY010000004">
    <property type="protein sequence ID" value="KAK1642386.1"/>
    <property type="molecule type" value="Genomic_DNA"/>
</dbReference>
<dbReference type="InterPro" id="IPR004242">
    <property type="entry name" value="Transposase_21"/>
</dbReference>
<dbReference type="InterPro" id="IPR025312">
    <property type="entry name" value="DUF4216"/>
</dbReference>
<feature type="compositionally biased region" description="Polar residues" evidence="2">
    <location>
        <begin position="1315"/>
        <end position="1327"/>
    </location>
</feature>
<gene>
    <name evidence="5" type="ORF">QYE76_060191</name>
</gene>
<feature type="region of interest" description="Disordered" evidence="2">
    <location>
        <begin position="38"/>
        <end position="75"/>
    </location>
</feature>
<feature type="region of interest" description="Disordered" evidence="2">
    <location>
        <begin position="1457"/>
        <end position="1516"/>
    </location>
</feature>
<dbReference type="Pfam" id="PF02992">
    <property type="entry name" value="Transposase_21"/>
    <property type="match status" value="1"/>
</dbReference>
<dbReference type="PANTHER" id="PTHR48258">
    <property type="entry name" value="DUF4218 DOMAIN-CONTAINING PROTEIN-RELATED"/>
    <property type="match status" value="1"/>
</dbReference>
<sequence>MVLPPNVFSLIFLRISHFPSHLVRRRCPAPPISSAAAALLRRRPPPPPISSTSALLDRSPPPPPSSTNLLHLRPPRPISSTSALLHRLGLRIPRGDGNLRFRRLTATLQKPWWILVESKPWWILHSPEDTSNARDEIDQLLLDGFDMYNRSSLHSDKEECSEDDSEDGDVESYKRLVTDGGQQLYPGCKKFSKLQFLVRLLNIKNVRGMTNAAFEDILTLFREALPEGHSLPKKFHEAKQYIRGVGLAYDTYDACFNDCIIFRGIHANANVCPVCKTSRWKTERSVVGGKRISRVARKVIRHFPLNKRVRRLFISNKTAALMSWHNDGRTKDDFMRHPADSPAWKNFDSKYRWFSKEPRNIRFGLATDGFNPFRNMNLSYSIWPIILIPYNFPPWICMKETNFILSVIVPGRRSPGKDIDVYLQLVIDELQELWHHGVLVHDSHFGKKFRVHAAMLWTISDWLGRGILSGHRRFLSMDHAFRRDEESFDGTTDFREPPVHPTGEEISAMTMDIQTAYGKLQKQKRTGRKKRNRGVGDEDLENKEENVFDNVVNTLLDVDKRSKDNANARMDMKRMKIREHLHIDETQEKPDLPDAVYYMESSKKKLFCGLVKNVRFPDNHASSMYNKVRLEENKFVGLKTHDCHILFEEILPLAVMKTLPEEVALPLVKLAKCFKVITSKIVSNKEIAIVEEELPEILCELEKIFPPTFFDIMEHLVIHLPAEVRLAGPVQFRNMWSTEMFIGNMKNWVHNRSHPEGSIAESYLFDECLTFCSRYVDDCNTKFNRAPRHDDNMTSIAKKNYSKYLTIFGRPLSACSTSELDYLSWTQAQKYVLFNYEHINSYTEKHMKALAAGKKRKSKRHVEAKHHRTFHIWFNDHVQSLLLKGTKLPEEIVLLANKPYMMVKKYNSYNINGCVFHTKEFAAGKSTQCDGVSNSAMTSSYSSSKDKNPLKGQVEYYGRIVEIVELNYSNQGSVVLFKCEWSKPAGVKNIANFGVTQVNLKQLEFGSEPFVFASQAKQIYYVKDAVDDDWYSVVCPSIRDYFDMEPRIDKTNKSDTQDWKEKMIQVGEAATAGSNGANIFERFIHIAKATGYYTGNRQIAENETIYEQLEEDEDDDDSEDDSDEEDDEEEDGADDGQRVNDGEGYDSDATIDPGTEEEKSHRGPTQLKGFWKHVNPNCKIDVEFNDNGQPCGPNTSQFTNFIGSLVKGKEISMAATSWSKVPRCDKMKLWETVKAFFNVEERHRYWVLKSAGKKWKDFKCYLKKKHYKSKLSIAENVANGCGQRIPETQWDWLVKRWKQKKSKRLSKKNKIARKSQPNGTHTTGSRSFAVVQDQTNEINDKLNANPELHGEEPNPNDLYSTLFPKAKKSTRYGLGMVVGGKGSENLAEALAALEESRKETRDLKLVVENMARKTDIIEGQLSQLMLVYQASQKIQDNQQQQQQTSEEGMEGIPTIQETRSSEETHVKTSQKPSHNSEVGGSQAKETRSSEGTHVKRSQKPNHNSEVGGSQAKTASVNKIIKSVKMEKAQENKVKNSEVKKKNNKGTVKVTKGMDVALTSPTSEAVVALGTVQNADTDEFIEFMINMVLKRTTRLPQAKGRMTLLGHAEAHSVQWPRKNVSTEEVDMTHASIMSSMDKNLRIHSRSDGRVLTLEEQAANQDMRRRTENLDSQTTKRRRTFTFKSKASIADGDQADELLDDV</sequence>
<evidence type="ECO:0000256" key="2">
    <source>
        <dbReference type="SAM" id="MobiDB-lite"/>
    </source>
</evidence>
<feature type="domain" description="DUF4216" evidence="3">
    <location>
        <begin position="964"/>
        <end position="1031"/>
    </location>
</feature>
<feature type="compositionally biased region" description="Acidic residues" evidence="2">
    <location>
        <begin position="1110"/>
        <end position="1134"/>
    </location>
</feature>
<keyword evidence="1" id="KW-0175">Coiled coil</keyword>
<evidence type="ECO:0000256" key="1">
    <source>
        <dbReference type="SAM" id="Coils"/>
    </source>
</evidence>